<feature type="chain" id="PRO_5043393671" evidence="2">
    <location>
        <begin position="24"/>
        <end position="129"/>
    </location>
</feature>
<dbReference type="AlphaFoldDB" id="A0AAV2I2M4"/>
<name>A0AAV2I2M4_LYMST</name>
<keyword evidence="4" id="KW-1185">Reference proteome</keyword>
<proteinExistence type="predicted"/>
<evidence type="ECO:0000313" key="4">
    <source>
        <dbReference type="Proteomes" id="UP001497497"/>
    </source>
</evidence>
<keyword evidence="2" id="KW-0732">Signal</keyword>
<keyword evidence="1" id="KW-0472">Membrane</keyword>
<keyword evidence="1" id="KW-0812">Transmembrane</keyword>
<accession>A0AAV2I2M4</accession>
<feature type="signal peptide" evidence="2">
    <location>
        <begin position="1"/>
        <end position="23"/>
    </location>
</feature>
<organism evidence="3 4">
    <name type="scientific">Lymnaea stagnalis</name>
    <name type="common">Great pond snail</name>
    <name type="synonym">Helix stagnalis</name>
    <dbReference type="NCBI Taxonomy" id="6523"/>
    <lineage>
        <taxon>Eukaryota</taxon>
        <taxon>Metazoa</taxon>
        <taxon>Spiralia</taxon>
        <taxon>Lophotrochozoa</taxon>
        <taxon>Mollusca</taxon>
        <taxon>Gastropoda</taxon>
        <taxon>Heterobranchia</taxon>
        <taxon>Euthyneura</taxon>
        <taxon>Panpulmonata</taxon>
        <taxon>Hygrophila</taxon>
        <taxon>Lymnaeoidea</taxon>
        <taxon>Lymnaeidae</taxon>
        <taxon>Lymnaea</taxon>
    </lineage>
</organism>
<feature type="transmembrane region" description="Helical" evidence="1">
    <location>
        <begin position="89"/>
        <end position="109"/>
    </location>
</feature>
<dbReference type="EMBL" id="CAXITT010000372">
    <property type="protein sequence ID" value="CAL1540124.1"/>
    <property type="molecule type" value="Genomic_DNA"/>
</dbReference>
<sequence>MQRSSVWLAITMFMVAIEDICHGQIITQGDCSCSCAHTNVTLTGLQLQKLGISAAVKIVADLTVDKQILSQTIRRKISIPDQRPSAKSIGYFGVVIMATVALVIVLMDVPHFFQMAKHMCKTVFKKKLV</sequence>
<dbReference type="Proteomes" id="UP001497497">
    <property type="component" value="Unassembled WGS sequence"/>
</dbReference>
<gene>
    <name evidence="3" type="ORF">GSLYS_00013857001</name>
</gene>
<protein>
    <submittedName>
        <fullName evidence="3">Uncharacterized protein</fullName>
    </submittedName>
</protein>
<keyword evidence="1" id="KW-1133">Transmembrane helix</keyword>
<evidence type="ECO:0000256" key="2">
    <source>
        <dbReference type="SAM" id="SignalP"/>
    </source>
</evidence>
<reference evidence="3 4" key="1">
    <citation type="submission" date="2024-04" db="EMBL/GenBank/DDBJ databases">
        <authorList>
            <consortium name="Genoscope - CEA"/>
            <person name="William W."/>
        </authorList>
    </citation>
    <scope>NUCLEOTIDE SEQUENCE [LARGE SCALE GENOMIC DNA]</scope>
</reference>
<evidence type="ECO:0000313" key="3">
    <source>
        <dbReference type="EMBL" id="CAL1540124.1"/>
    </source>
</evidence>
<comment type="caution">
    <text evidence="3">The sequence shown here is derived from an EMBL/GenBank/DDBJ whole genome shotgun (WGS) entry which is preliminary data.</text>
</comment>
<evidence type="ECO:0000256" key="1">
    <source>
        <dbReference type="SAM" id="Phobius"/>
    </source>
</evidence>